<dbReference type="Proteomes" id="UP000254236">
    <property type="component" value="Chromosome"/>
</dbReference>
<dbReference type="Pfam" id="PF00239">
    <property type="entry name" value="Resolvase"/>
    <property type="match status" value="1"/>
</dbReference>
<dbReference type="InterPro" id="IPR006119">
    <property type="entry name" value="Resolv_N"/>
</dbReference>
<keyword evidence="4" id="KW-1185">Reference proteome</keyword>
<name>A0ABN5MWD5_9MICO</name>
<feature type="domain" description="Resolvase/invertase-type recombinase catalytic" evidence="2">
    <location>
        <begin position="1"/>
        <end position="28"/>
    </location>
</feature>
<accession>A0ABN5MWD5</accession>
<dbReference type="PROSITE" id="PS51736">
    <property type="entry name" value="RECOMBINASES_3"/>
    <property type="match status" value="1"/>
</dbReference>
<dbReference type="EMBL" id="CP031356">
    <property type="protein sequence ID" value="AXK47340.1"/>
    <property type="molecule type" value="Genomic_DNA"/>
</dbReference>
<sequence length="90" mass="9930">MMGSVAQFERDLIRQRQGEGIAEARERGGCTGRPHSMDSMKVRELRNAALAGTPNAHDAREDGISRSARYRCLDTPMFQLEGPTQARPTG</sequence>
<protein>
    <recommendedName>
        <fullName evidence="2">Resolvase/invertase-type recombinase catalytic domain-containing protein</fullName>
    </recommendedName>
</protein>
<feature type="compositionally biased region" description="Basic and acidic residues" evidence="1">
    <location>
        <begin position="18"/>
        <end position="28"/>
    </location>
</feature>
<evidence type="ECO:0000313" key="4">
    <source>
        <dbReference type="Proteomes" id="UP000254236"/>
    </source>
</evidence>
<organism evidence="3 4">
    <name type="scientific">Brachybacterium saurashtrense</name>
    <dbReference type="NCBI Taxonomy" id="556288"/>
    <lineage>
        <taxon>Bacteria</taxon>
        <taxon>Bacillati</taxon>
        <taxon>Actinomycetota</taxon>
        <taxon>Actinomycetes</taxon>
        <taxon>Micrococcales</taxon>
        <taxon>Dermabacteraceae</taxon>
        <taxon>Brachybacterium</taxon>
    </lineage>
</organism>
<evidence type="ECO:0000259" key="2">
    <source>
        <dbReference type="PROSITE" id="PS51736"/>
    </source>
</evidence>
<reference evidence="3 4" key="1">
    <citation type="submission" date="2018-07" db="EMBL/GenBank/DDBJ databases">
        <title>Brachybacterium saurashtrense DSM 23186 genome sequence.</title>
        <authorList>
            <person name="Guo L."/>
        </authorList>
    </citation>
    <scope>NUCLEOTIDE SEQUENCE [LARGE SCALE GENOMIC DNA]</scope>
    <source>
        <strain evidence="3 4">DSM 23186</strain>
    </source>
</reference>
<evidence type="ECO:0000256" key="1">
    <source>
        <dbReference type="SAM" id="MobiDB-lite"/>
    </source>
</evidence>
<proteinExistence type="predicted"/>
<feature type="region of interest" description="Disordered" evidence="1">
    <location>
        <begin position="18"/>
        <end position="37"/>
    </location>
</feature>
<evidence type="ECO:0000313" key="3">
    <source>
        <dbReference type="EMBL" id="AXK47340.1"/>
    </source>
</evidence>
<gene>
    <name evidence="3" type="ORF">DWV08_16600</name>
</gene>